<dbReference type="STRING" id="67267.GCA_000716675_07400"/>
<dbReference type="EMBL" id="CP021748">
    <property type="protein sequence ID" value="ARX85557.1"/>
    <property type="molecule type" value="Genomic_DNA"/>
</dbReference>
<dbReference type="KEGG" id="salf:SMD44_05021"/>
<dbReference type="OrthoDB" id="4232363at2"/>
<dbReference type="Proteomes" id="UP000195880">
    <property type="component" value="Chromosome"/>
</dbReference>
<keyword evidence="2" id="KW-1185">Reference proteome</keyword>
<accession>A0A1Z1WGI2</accession>
<reference evidence="1 2" key="1">
    <citation type="submission" date="2017-05" db="EMBL/GenBank/DDBJ databases">
        <title>Streptomyces alboflavus Genome sequencing and assembly.</title>
        <authorList>
            <person name="Wang Y."/>
            <person name="Du B."/>
            <person name="Ding Y."/>
            <person name="Liu H."/>
            <person name="Hou Q."/>
            <person name="Liu K."/>
            <person name="Wang C."/>
            <person name="Yao L."/>
        </authorList>
    </citation>
    <scope>NUCLEOTIDE SEQUENCE [LARGE SCALE GENOMIC DNA]</scope>
    <source>
        <strain evidence="1 2">MDJK44</strain>
    </source>
</reference>
<gene>
    <name evidence="1" type="ORF">SMD44_05021</name>
</gene>
<protein>
    <submittedName>
        <fullName evidence="1">Uncharacterized protein</fullName>
    </submittedName>
</protein>
<dbReference type="RefSeq" id="WP_087885371.1">
    <property type="nucleotide sequence ID" value="NZ_CP021748.1"/>
</dbReference>
<organism evidence="1 2">
    <name type="scientific">Streptomyces alboflavus</name>
    <dbReference type="NCBI Taxonomy" id="67267"/>
    <lineage>
        <taxon>Bacteria</taxon>
        <taxon>Bacillati</taxon>
        <taxon>Actinomycetota</taxon>
        <taxon>Actinomycetes</taxon>
        <taxon>Kitasatosporales</taxon>
        <taxon>Streptomycetaceae</taxon>
        <taxon>Streptomyces</taxon>
    </lineage>
</organism>
<evidence type="ECO:0000313" key="1">
    <source>
        <dbReference type="EMBL" id="ARX85557.1"/>
    </source>
</evidence>
<sequence>MTAPQSNRQPVAAWLAAADPHPHTVHLAWARQGLALIPLGRRFDAIRVPAERVHAAVGGAEPEAVAAFLADWLDGPVIRDVRSAFGPYYVLVATDAAWHGAEERLSTNTLLGVPRLGHPLTMLTRWVVPPSVPGDLCDPAHLAALLMTADPLRTVGP</sequence>
<evidence type="ECO:0000313" key="2">
    <source>
        <dbReference type="Proteomes" id="UP000195880"/>
    </source>
</evidence>
<name>A0A1Z1WGI2_9ACTN</name>
<proteinExistence type="predicted"/>
<dbReference type="AlphaFoldDB" id="A0A1Z1WGI2"/>